<keyword evidence="3" id="KW-0176">Collagen</keyword>
<dbReference type="SUPFAM" id="SSF49464">
    <property type="entry name" value="Carboxypeptidase regulatory domain-like"/>
    <property type="match status" value="1"/>
</dbReference>
<keyword evidence="1" id="KW-0812">Transmembrane</keyword>
<name>A0ABQ3HZG0_9BACT</name>
<reference evidence="4" key="1">
    <citation type="journal article" date="2019" name="Int. J. Syst. Evol. Microbiol.">
        <title>The Global Catalogue of Microorganisms (GCM) 10K type strain sequencing project: providing services to taxonomists for standard genome sequencing and annotation.</title>
        <authorList>
            <consortium name="The Broad Institute Genomics Platform"/>
            <consortium name="The Broad Institute Genome Sequencing Center for Infectious Disease"/>
            <person name="Wu L."/>
            <person name="Ma J."/>
        </authorList>
    </citation>
    <scope>NUCLEOTIDE SEQUENCE [LARGE SCALE GENOMIC DNA]</scope>
    <source>
        <strain evidence="4">CGMCC 1.15111</strain>
    </source>
</reference>
<dbReference type="Gene3D" id="2.60.40.1120">
    <property type="entry name" value="Carboxypeptidase-like, regulatory domain"/>
    <property type="match status" value="1"/>
</dbReference>
<evidence type="ECO:0000259" key="2">
    <source>
        <dbReference type="Pfam" id="PF14905"/>
    </source>
</evidence>
<dbReference type="EMBL" id="BNAG01000001">
    <property type="protein sequence ID" value="GHE50671.1"/>
    <property type="molecule type" value="Genomic_DNA"/>
</dbReference>
<dbReference type="InterPro" id="IPR037066">
    <property type="entry name" value="Plug_dom_sf"/>
</dbReference>
<proteinExistence type="predicted"/>
<keyword evidence="1" id="KW-0472">Membrane</keyword>
<dbReference type="Gene3D" id="2.170.130.10">
    <property type="entry name" value="TonB-dependent receptor, plug domain"/>
    <property type="match status" value="1"/>
</dbReference>
<dbReference type="Pfam" id="PF14905">
    <property type="entry name" value="OMP_b-brl_3"/>
    <property type="match status" value="1"/>
</dbReference>
<dbReference type="Pfam" id="PF13620">
    <property type="entry name" value="CarboxypepD_reg"/>
    <property type="match status" value="1"/>
</dbReference>
<evidence type="ECO:0000256" key="1">
    <source>
        <dbReference type="SAM" id="Phobius"/>
    </source>
</evidence>
<dbReference type="Proteomes" id="UP000658258">
    <property type="component" value="Unassembled WGS sequence"/>
</dbReference>
<dbReference type="InterPro" id="IPR041700">
    <property type="entry name" value="OMP_b-brl_3"/>
</dbReference>
<keyword evidence="1" id="KW-1133">Transmembrane helix</keyword>
<comment type="caution">
    <text evidence="3">The sequence shown here is derived from an EMBL/GenBank/DDBJ whole genome shotgun (WGS) entry which is preliminary data.</text>
</comment>
<evidence type="ECO:0000313" key="3">
    <source>
        <dbReference type="EMBL" id="GHE50671.1"/>
    </source>
</evidence>
<accession>A0ABQ3HZG0</accession>
<feature type="domain" description="Outer membrane protein beta-barrel" evidence="2">
    <location>
        <begin position="488"/>
        <end position="954"/>
    </location>
</feature>
<gene>
    <name evidence="3" type="ORF">GCM10011340_00770</name>
</gene>
<dbReference type="SUPFAM" id="SSF56935">
    <property type="entry name" value="Porins"/>
    <property type="match status" value="1"/>
</dbReference>
<evidence type="ECO:0000313" key="4">
    <source>
        <dbReference type="Proteomes" id="UP000658258"/>
    </source>
</evidence>
<organism evidence="3 4">
    <name type="scientific">Roseivirga thermotolerans</name>
    <dbReference type="NCBI Taxonomy" id="1758176"/>
    <lineage>
        <taxon>Bacteria</taxon>
        <taxon>Pseudomonadati</taxon>
        <taxon>Bacteroidota</taxon>
        <taxon>Cytophagia</taxon>
        <taxon>Cytophagales</taxon>
        <taxon>Roseivirgaceae</taxon>
        <taxon>Roseivirga</taxon>
    </lineage>
</organism>
<feature type="transmembrane region" description="Helical" evidence="1">
    <location>
        <begin position="21"/>
        <end position="41"/>
    </location>
</feature>
<sequence>MGAVKPSETFVGLTGTMKTKVITFWVGLLLSGFSATAQYWVVKGTVLDSAENLPLPSATVVLTKMADSTKRAFSTTELGEFRITGVTNGQYELSISFVGFKSFRKKLDIKDASADVGQVILALDTKSLNDVTVEALAERVRQNGDTTEFNAAAFKVNPDATAETLLEKLPGVVIQNGQVQAQGETVRRVLVDGREFFGDDPNAALRNLPAEIIERIQVYDQASDQAQFTGFMDGETSKTLNIITRASMRNGEFGNVYAGAGTNNTYNAGGSINLFREKSRTTILGHVNNINIQNFSTSDLLGITAGGGRRGAMGARGGGGRGGAGGGFSGGFGGDAGGFGGGGGASNFLVGQQGGISETKALGINYSYQDKGPLKFSGSYFFNQSDNQSDESVFRQFTLPQNEGQVYTENSYSPSRNINHRFSGELEYTINPKNSLIIRPRITLQDNSGSGIVDGATYMGTNLLNTAYTENTSILEALSFNNNLLYRHSFEKRGRTFSINLNTGLNESTGDSYLISENIFYGRNPNTVELNQFGDQDTKGFNMTANATYTEPLTDKTQLLVSYRYGYQFNDSKRESFDYEEATGQYSNLNMPLSNTFENDYITHQSTVGYNVRGQKANLTLRGTYQWALLDNDQTFPIQDNVDRKFGNFIPSVVYRYRFENGRSLNINYRASTDAPSVSQLQSVINNTDPLNISAGNPQLDQSYQHSATIRYNKVDMSSNRTFFTLLSGSFSNNQISTSSYVAGGDGATVDGIRLEPGARYSKPVNLDGYWNLRSFLSYGVPLGFIKSNLNFTGTLAYSQSPELINNQLNYAKTPTAGLGLVLSSNISEKVDFTISSNSSFSWVENSLQSQANVNYFNQSTRLRLNWIFGDGLVYRTTLSHTANSGLSDGFNQNFVLWNMEVGKKMLQQKAEVKLAVFDLLKQNQNIRRNVTGSYIEDNQTQILTQYFMVSFIYNIRSFGTGNAIPDDRMERFQQMRERFGRGGNGG</sequence>
<keyword evidence="4" id="KW-1185">Reference proteome</keyword>
<dbReference type="InterPro" id="IPR008969">
    <property type="entry name" value="CarboxyPept-like_regulatory"/>
</dbReference>
<protein>
    <submittedName>
        <fullName evidence="3">Collagen-binding protein</fullName>
    </submittedName>
</protein>